<evidence type="ECO:0000313" key="11">
    <source>
        <dbReference type="EMBL" id="KPL87010.1"/>
    </source>
</evidence>
<dbReference type="Gene3D" id="1.20.210.10">
    <property type="entry name" value="Cytochrome c oxidase-like, subunit I domain"/>
    <property type="match status" value="1"/>
</dbReference>
<keyword evidence="8" id="KW-0408">Iron</keyword>
<evidence type="ECO:0000256" key="6">
    <source>
        <dbReference type="ARBA" id="ARBA00023136"/>
    </source>
</evidence>
<sequence>MGKPVPEAEEVHETPGGARYFGVSLDHKVIGVQYGFLSMITLALGGTFALIFRTELAQAGLDFLNYLQFNTLIGMHGMVLIASILMGIAAMANFIIPLMIGAKDMAFPRLNAFSFWMAVPGTVLLVSAMFVGGFETGWTAYPPLSVRGPMGIQMFFLGVYIVGWSSILGSLNLIATILMMRAPGMTLFRMPIFAWAMLATSIISTTATQLIGLSFQMVMFERLLGMGFFDPASGGNPILFQHLFWFYSHPAVYIFVLPGLGVISELLPVFARKPLFGYRWVALSSMGIALTGFLVWGHHMFTSGMEEYLRVPFMYSTLLVAVPTGIKFFSWVATMWQGRLRFPTPMLFVLGGVIVFLMGGLTGPPSGTVSTDLHLHDTYYIVGHFHNTMFGGYIFPLFAAIYYWFPKITGRRMSEKLGKAHFWLLLPAFLLQTFGQMRIGLLGMRRRIADYDPEMGFTFSNQLITIAGFLVAFSVLIFFINLWISARKGEVVEGNLWESRSPEWQIPSPAPLHNFAEPIRVVGEPYDYGLPNSRYVETVRQPAGD</sequence>
<keyword evidence="12" id="KW-1185">Reference proteome</keyword>
<comment type="similarity">
    <text evidence="8">Belongs to the heme-copper respiratory oxidase family.</text>
</comment>
<evidence type="ECO:0000256" key="2">
    <source>
        <dbReference type="ARBA" id="ARBA00022660"/>
    </source>
</evidence>
<dbReference type="PANTHER" id="PTHR10422:SF18">
    <property type="entry name" value="CYTOCHROME C OXIDASE SUBUNIT 1"/>
    <property type="match status" value="1"/>
</dbReference>
<comment type="function">
    <text evidence="7">Cytochrome c oxidase is the component of the respiratory chain that catalyzes the reduction of oxygen to water. Subunits 1-3 form the functional core of the enzyme complex. CO I is the catalytic subunit of the enzyme. Electrons originating in cytochrome c are transferred via the copper A center of subunit 2 and heme A of subunit 1 to the bimetallic center formed by heme A3 and copper B.</text>
</comment>
<keyword evidence="8" id="KW-0349">Heme</keyword>
<dbReference type="GO" id="GO:0015990">
    <property type="term" value="P:electron transport coupled proton transport"/>
    <property type="evidence" value="ECO:0007669"/>
    <property type="project" value="TreeGrafter"/>
</dbReference>
<feature type="transmembrane region" description="Helical" evidence="9">
    <location>
        <begin position="34"/>
        <end position="52"/>
    </location>
</feature>
<dbReference type="Pfam" id="PF00115">
    <property type="entry name" value="COX1"/>
    <property type="match status" value="1"/>
</dbReference>
<dbReference type="InterPro" id="IPR023615">
    <property type="entry name" value="Cyt_c_Oxase_su1_BS"/>
</dbReference>
<dbReference type="PROSITE" id="PS50855">
    <property type="entry name" value="COX1"/>
    <property type="match status" value="1"/>
</dbReference>
<feature type="transmembrane region" description="Helical" evidence="9">
    <location>
        <begin position="72"/>
        <end position="100"/>
    </location>
</feature>
<dbReference type="AlphaFoldDB" id="A0A0N8GRN7"/>
<organism evidence="11 12">
    <name type="scientific">Levilinea saccharolytica</name>
    <dbReference type="NCBI Taxonomy" id="229921"/>
    <lineage>
        <taxon>Bacteria</taxon>
        <taxon>Bacillati</taxon>
        <taxon>Chloroflexota</taxon>
        <taxon>Anaerolineae</taxon>
        <taxon>Anaerolineales</taxon>
        <taxon>Anaerolineaceae</taxon>
        <taxon>Levilinea</taxon>
    </lineage>
</organism>
<evidence type="ECO:0000256" key="5">
    <source>
        <dbReference type="ARBA" id="ARBA00022989"/>
    </source>
</evidence>
<dbReference type="InterPro" id="IPR000883">
    <property type="entry name" value="Cyt_C_Oxase_1"/>
</dbReference>
<feature type="domain" description="Cytochrome oxidase subunit I profile" evidence="10">
    <location>
        <begin position="24"/>
        <end position="523"/>
    </location>
</feature>
<keyword evidence="3 8" id="KW-0812">Transmembrane</keyword>
<keyword evidence="6 9" id="KW-0472">Membrane</keyword>
<feature type="transmembrane region" description="Helical" evidence="9">
    <location>
        <begin position="112"/>
        <end position="134"/>
    </location>
</feature>
<reference evidence="11 12" key="1">
    <citation type="submission" date="2015-07" db="EMBL/GenBank/DDBJ databases">
        <title>Genome sequence of Levilinea saccharolytica DSM 16555.</title>
        <authorList>
            <person name="Hemp J."/>
            <person name="Ward L.M."/>
            <person name="Pace L.A."/>
            <person name="Fischer W.W."/>
        </authorList>
    </citation>
    <scope>NUCLEOTIDE SEQUENCE [LARGE SCALE GENOMIC DNA]</scope>
    <source>
        <strain evidence="11 12">KIBI-1</strain>
    </source>
</reference>
<dbReference type="STRING" id="229921.ADN01_05090"/>
<accession>A0A0N8GRN7</accession>
<keyword evidence="5 9" id="KW-1133">Transmembrane helix</keyword>
<dbReference type="PRINTS" id="PR01165">
    <property type="entry name" value="CYCOXIDASEI"/>
</dbReference>
<dbReference type="GO" id="GO:0009060">
    <property type="term" value="P:aerobic respiration"/>
    <property type="evidence" value="ECO:0007669"/>
    <property type="project" value="InterPro"/>
</dbReference>
<feature type="transmembrane region" description="Helical" evidence="9">
    <location>
        <begin position="346"/>
        <end position="364"/>
    </location>
</feature>
<dbReference type="GO" id="GO:0020037">
    <property type="term" value="F:heme binding"/>
    <property type="evidence" value="ECO:0007669"/>
    <property type="project" value="InterPro"/>
</dbReference>
<dbReference type="GO" id="GO:0004129">
    <property type="term" value="F:cytochrome-c oxidase activity"/>
    <property type="evidence" value="ECO:0007669"/>
    <property type="project" value="InterPro"/>
</dbReference>
<comment type="subcellular location">
    <subcellularLocation>
        <location evidence="1">Membrane</location>
        <topology evidence="1">Multi-pass membrane protein</topology>
    </subcellularLocation>
</comment>
<keyword evidence="8" id="KW-0479">Metal-binding</keyword>
<dbReference type="PROSITE" id="PS00077">
    <property type="entry name" value="COX1_CUB"/>
    <property type="match status" value="1"/>
</dbReference>
<dbReference type="Proteomes" id="UP000050501">
    <property type="component" value="Unassembled WGS sequence"/>
</dbReference>
<evidence type="ECO:0000256" key="4">
    <source>
        <dbReference type="ARBA" id="ARBA00022982"/>
    </source>
</evidence>
<dbReference type="PATRIC" id="fig|229921.5.peg.2063"/>
<dbReference type="InterPro" id="IPR036927">
    <property type="entry name" value="Cyt_c_oxase-like_su1_sf"/>
</dbReference>
<feature type="transmembrane region" description="Helical" evidence="9">
    <location>
        <begin position="463"/>
        <end position="484"/>
    </location>
</feature>
<comment type="caution">
    <text evidence="11">The sequence shown here is derived from an EMBL/GenBank/DDBJ whole genome shotgun (WGS) entry which is preliminary data.</text>
</comment>
<keyword evidence="4 8" id="KW-0249">Electron transport</keyword>
<evidence type="ECO:0000313" key="12">
    <source>
        <dbReference type="Proteomes" id="UP000050501"/>
    </source>
</evidence>
<keyword evidence="8" id="KW-0813">Transport</keyword>
<evidence type="ECO:0000256" key="8">
    <source>
        <dbReference type="RuleBase" id="RU000370"/>
    </source>
</evidence>
<proteinExistence type="inferred from homology"/>
<protein>
    <submittedName>
        <fullName evidence="11">Cytochrome C oxidase subunit I</fullName>
    </submittedName>
</protein>
<feature type="transmembrane region" description="Helical" evidence="9">
    <location>
        <begin position="278"/>
        <end position="301"/>
    </location>
</feature>
<feature type="transmembrane region" description="Helical" evidence="9">
    <location>
        <begin position="251"/>
        <end position="271"/>
    </location>
</feature>
<feature type="transmembrane region" description="Helical" evidence="9">
    <location>
        <begin position="417"/>
        <end position="435"/>
    </location>
</feature>
<feature type="transmembrane region" description="Helical" evidence="9">
    <location>
        <begin position="154"/>
        <end position="180"/>
    </location>
</feature>
<dbReference type="GO" id="GO:0016020">
    <property type="term" value="C:membrane"/>
    <property type="evidence" value="ECO:0007669"/>
    <property type="project" value="UniProtKB-SubCell"/>
</dbReference>
<keyword evidence="2 8" id="KW-0679">Respiratory chain</keyword>
<feature type="transmembrane region" description="Helical" evidence="9">
    <location>
        <begin position="192"/>
        <end position="215"/>
    </location>
</feature>
<name>A0A0N8GRN7_9CHLR</name>
<dbReference type="EMBL" id="LGCM01000020">
    <property type="protein sequence ID" value="KPL87010.1"/>
    <property type="molecule type" value="Genomic_DNA"/>
</dbReference>
<evidence type="ECO:0000256" key="1">
    <source>
        <dbReference type="ARBA" id="ARBA00004141"/>
    </source>
</evidence>
<dbReference type="GO" id="GO:0022904">
    <property type="term" value="P:respiratory electron transport chain"/>
    <property type="evidence" value="ECO:0007669"/>
    <property type="project" value="TreeGrafter"/>
</dbReference>
<feature type="transmembrane region" description="Helical" evidence="9">
    <location>
        <begin position="384"/>
        <end position="405"/>
    </location>
</feature>
<feature type="transmembrane region" description="Helical" evidence="9">
    <location>
        <begin position="313"/>
        <end position="334"/>
    </location>
</feature>
<dbReference type="PANTHER" id="PTHR10422">
    <property type="entry name" value="CYTOCHROME C OXIDASE SUBUNIT 1"/>
    <property type="match status" value="1"/>
</dbReference>
<evidence type="ECO:0000259" key="10">
    <source>
        <dbReference type="PROSITE" id="PS50855"/>
    </source>
</evidence>
<dbReference type="SUPFAM" id="SSF81442">
    <property type="entry name" value="Cytochrome c oxidase subunit I-like"/>
    <property type="match status" value="1"/>
</dbReference>
<evidence type="ECO:0000256" key="9">
    <source>
        <dbReference type="SAM" id="Phobius"/>
    </source>
</evidence>
<dbReference type="InterPro" id="IPR023616">
    <property type="entry name" value="Cyt_c_oxase-like_su1_dom"/>
</dbReference>
<evidence type="ECO:0000256" key="7">
    <source>
        <dbReference type="ARBA" id="ARBA00025218"/>
    </source>
</evidence>
<gene>
    <name evidence="11" type="ORF">ADN01_05090</name>
</gene>
<evidence type="ECO:0000256" key="3">
    <source>
        <dbReference type="ARBA" id="ARBA00022692"/>
    </source>
</evidence>